<feature type="transmembrane region" description="Helical" evidence="12">
    <location>
        <begin position="701"/>
        <end position="727"/>
    </location>
</feature>
<keyword evidence="9 12" id="KW-0472">Membrane</keyword>
<evidence type="ECO:0000256" key="4">
    <source>
        <dbReference type="ARBA" id="ARBA00022614"/>
    </source>
</evidence>
<evidence type="ECO:0000256" key="5">
    <source>
        <dbReference type="ARBA" id="ARBA00022692"/>
    </source>
</evidence>
<dbReference type="InterPro" id="IPR055414">
    <property type="entry name" value="LRR_R13L4/SHOC2-like"/>
</dbReference>
<dbReference type="Pfam" id="PF13855">
    <property type="entry name" value="LRR_8"/>
    <property type="match status" value="1"/>
</dbReference>
<evidence type="ECO:0000256" key="1">
    <source>
        <dbReference type="ARBA" id="ARBA00004251"/>
    </source>
</evidence>
<feature type="domain" description="Disease resistance R13L4/SHOC-2-like LRR" evidence="13">
    <location>
        <begin position="232"/>
        <end position="320"/>
    </location>
</feature>
<dbReference type="PANTHER" id="PTHR48063:SF90">
    <property type="entry name" value="OS11G0565920 PROTEIN"/>
    <property type="match status" value="1"/>
</dbReference>
<organism evidence="14 15">
    <name type="scientific">Rubus argutus</name>
    <name type="common">Southern blackberry</name>
    <dbReference type="NCBI Taxonomy" id="59490"/>
    <lineage>
        <taxon>Eukaryota</taxon>
        <taxon>Viridiplantae</taxon>
        <taxon>Streptophyta</taxon>
        <taxon>Embryophyta</taxon>
        <taxon>Tracheophyta</taxon>
        <taxon>Spermatophyta</taxon>
        <taxon>Magnoliopsida</taxon>
        <taxon>eudicotyledons</taxon>
        <taxon>Gunneridae</taxon>
        <taxon>Pentapetalae</taxon>
        <taxon>rosids</taxon>
        <taxon>fabids</taxon>
        <taxon>Rosales</taxon>
        <taxon>Rosaceae</taxon>
        <taxon>Rosoideae</taxon>
        <taxon>Rosoideae incertae sedis</taxon>
        <taxon>Rubus</taxon>
    </lineage>
</organism>
<evidence type="ECO:0000313" key="15">
    <source>
        <dbReference type="Proteomes" id="UP001457282"/>
    </source>
</evidence>
<keyword evidence="10" id="KW-0675">Receptor</keyword>
<evidence type="ECO:0000256" key="2">
    <source>
        <dbReference type="ARBA" id="ARBA00009592"/>
    </source>
</evidence>
<name>A0AAW1XKE9_RUBAR</name>
<evidence type="ECO:0000256" key="12">
    <source>
        <dbReference type="SAM" id="Phobius"/>
    </source>
</evidence>
<dbReference type="Pfam" id="PF00560">
    <property type="entry name" value="LRR_1"/>
    <property type="match status" value="10"/>
</dbReference>
<evidence type="ECO:0000313" key="14">
    <source>
        <dbReference type="EMBL" id="KAK9937291.1"/>
    </source>
</evidence>
<dbReference type="SMART" id="SM00369">
    <property type="entry name" value="LRR_TYP"/>
    <property type="match status" value="12"/>
</dbReference>
<dbReference type="EMBL" id="JBEDUW010000003">
    <property type="protein sequence ID" value="KAK9937291.1"/>
    <property type="molecule type" value="Genomic_DNA"/>
</dbReference>
<keyword evidence="15" id="KW-1185">Reference proteome</keyword>
<keyword evidence="8 12" id="KW-1133">Transmembrane helix</keyword>
<keyword evidence="3" id="KW-1003">Cell membrane</keyword>
<dbReference type="SUPFAM" id="SSF52047">
    <property type="entry name" value="RNI-like"/>
    <property type="match status" value="1"/>
</dbReference>
<dbReference type="PANTHER" id="PTHR48063">
    <property type="entry name" value="LRR RECEPTOR-LIKE KINASE"/>
    <property type="match status" value="1"/>
</dbReference>
<dbReference type="InterPro" id="IPR046956">
    <property type="entry name" value="RLP23-like"/>
</dbReference>
<comment type="subcellular location">
    <subcellularLocation>
        <location evidence="1">Cell membrane</location>
        <topology evidence="1">Single-pass type I membrane protein</topology>
    </subcellularLocation>
</comment>
<accession>A0AAW1XKE9</accession>
<comment type="caution">
    <text evidence="14">The sequence shown here is derived from an EMBL/GenBank/DDBJ whole genome shotgun (WGS) entry which is preliminary data.</text>
</comment>
<keyword evidence="6" id="KW-0732">Signal</keyword>
<proteinExistence type="inferred from homology"/>
<evidence type="ECO:0000259" key="13">
    <source>
        <dbReference type="Pfam" id="PF23598"/>
    </source>
</evidence>
<keyword evidence="11" id="KW-0325">Glycoprotein</keyword>
<dbReference type="InterPro" id="IPR001611">
    <property type="entry name" value="Leu-rich_rpt"/>
</dbReference>
<dbReference type="InterPro" id="IPR003591">
    <property type="entry name" value="Leu-rich_rpt_typical-subtyp"/>
</dbReference>
<dbReference type="FunFam" id="3.80.10.10:FF:000095">
    <property type="entry name" value="LRR receptor-like serine/threonine-protein kinase GSO1"/>
    <property type="match status" value="2"/>
</dbReference>
<comment type="similarity">
    <text evidence="2">Belongs to the RLP family.</text>
</comment>
<evidence type="ECO:0000256" key="6">
    <source>
        <dbReference type="ARBA" id="ARBA00022729"/>
    </source>
</evidence>
<dbReference type="Pfam" id="PF23598">
    <property type="entry name" value="LRR_14"/>
    <property type="match status" value="1"/>
</dbReference>
<keyword evidence="7" id="KW-0677">Repeat</keyword>
<dbReference type="PRINTS" id="PR00019">
    <property type="entry name" value="LEURICHRPT"/>
</dbReference>
<protein>
    <recommendedName>
        <fullName evidence="13">Disease resistance R13L4/SHOC-2-like LRR domain-containing protein</fullName>
    </recommendedName>
</protein>
<evidence type="ECO:0000256" key="9">
    <source>
        <dbReference type="ARBA" id="ARBA00023136"/>
    </source>
</evidence>
<evidence type="ECO:0000256" key="10">
    <source>
        <dbReference type="ARBA" id="ARBA00023170"/>
    </source>
</evidence>
<sequence>MDLRNTNPSSNSSQDREYEDFNEQSSLWGKLNPSLLSLKHLYYLDLSGNDFQGIEIPKFFGQLKGPQVSQSLLYLICGRDSSSFGNLSNLNYLDLSRNELSSRNLNFLSHVTSIKYLNLGGLDVGSSRVSWLHVINMLPSLSELHLSNCQISENLPLSLKSINFTSLLVLDMSQNDIESSFPSWFFNLTSLRKLDLSSNSFSGPIPREFASLKSLEHLDLSSNRLENELPTFLGMLPNLRYLNLASNSFWGSIPESIGNLSSLKVLSLRFNGMNGSIPESLGQLSQLIDLDLYTNSWKCTLTEAHFLNLTMLESFAVSTNQSMYMSHIFNVPFRESFEWYYPTLHMQHAKLVHPFLEKQSIIWRIPSSMECVARNTVHRCRKQQSVWKIPCSMGAPSSLKMLVMNNNSFGGDIPSCLQNCNLETIDLEGNNFSGGLPLWIGSDESPLRVLQLRSNFLSGHIPQQLCDLSQLHILDLAHNNLSGTIPKCPSNLTSLTNGISNFSRTSRYSYISYTTVTLGGRAYQYDSVSLELVRSFDLSSNNLEGEIPEEISSLIGLGILNLSMNHLSGTISSEIGNLLHLEFLDLSHNHLSGQIPSSLFVLSFLVYLDLSHNNLSGRIPSSLFVLSFLVYLDLSHNNLSGRIPFEFQLQTFDSSTYAGNPLLCGDPLSTLCPGENPSPPCGFPLAGPTNPAWSNEGEDDTAVLCFSVSIILGFIVGFWGVCGTLIVKRSWRDSYFRFFDNIKDKVALSIALKVAHWQRTSQA</sequence>
<evidence type="ECO:0000256" key="8">
    <source>
        <dbReference type="ARBA" id="ARBA00022989"/>
    </source>
</evidence>
<dbReference type="SUPFAM" id="SSF52058">
    <property type="entry name" value="L domain-like"/>
    <property type="match status" value="1"/>
</dbReference>
<evidence type="ECO:0000256" key="3">
    <source>
        <dbReference type="ARBA" id="ARBA00022475"/>
    </source>
</evidence>
<dbReference type="InterPro" id="IPR032675">
    <property type="entry name" value="LRR_dom_sf"/>
</dbReference>
<dbReference type="PROSITE" id="PS51450">
    <property type="entry name" value="LRR"/>
    <property type="match status" value="3"/>
</dbReference>
<dbReference type="Proteomes" id="UP001457282">
    <property type="component" value="Unassembled WGS sequence"/>
</dbReference>
<dbReference type="AlphaFoldDB" id="A0AAW1XKE9"/>
<keyword evidence="5 12" id="KW-0812">Transmembrane</keyword>
<gene>
    <name evidence="14" type="ORF">M0R45_014091</name>
</gene>
<dbReference type="Gene3D" id="3.80.10.10">
    <property type="entry name" value="Ribonuclease Inhibitor"/>
    <property type="match status" value="6"/>
</dbReference>
<keyword evidence="4" id="KW-0433">Leucine-rich repeat</keyword>
<evidence type="ECO:0000256" key="11">
    <source>
        <dbReference type="ARBA" id="ARBA00023180"/>
    </source>
</evidence>
<dbReference type="GO" id="GO:0005886">
    <property type="term" value="C:plasma membrane"/>
    <property type="evidence" value="ECO:0007669"/>
    <property type="project" value="UniProtKB-SubCell"/>
</dbReference>
<reference evidence="14 15" key="1">
    <citation type="journal article" date="2023" name="G3 (Bethesda)">
        <title>A chromosome-length genome assembly and annotation of blackberry (Rubus argutus, cv. 'Hillquist').</title>
        <authorList>
            <person name="Bruna T."/>
            <person name="Aryal R."/>
            <person name="Dudchenko O."/>
            <person name="Sargent D.J."/>
            <person name="Mead D."/>
            <person name="Buti M."/>
            <person name="Cavallini A."/>
            <person name="Hytonen T."/>
            <person name="Andres J."/>
            <person name="Pham M."/>
            <person name="Weisz D."/>
            <person name="Mascagni F."/>
            <person name="Usai G."/>
            <person name="Natali L."/>
            <person name="Bassil N."/>
            <person name="Fernandez G.E."/>
            <person name="Lomsadze A."/>
            <person name="Armour M."/>
            <person name="Olukolu B."/>
            <person name="Poorten T."/>
            <person name="Britton C."/>
            <person name="Davik J."/>
            <person name="Ashrafi H."/>
            <person name="Aiden E.L."/>
            <person name="Borodovsky M."/>
            <person name="Worthington M."/>
        </authorList>
    </citation>
    <scope>NUCLEOTIDE SEQUENCE [LARGE SCALE GENOMIC DNA]</scope>
    <source>
        <strain evidence="14">PI 553951</strain>
    </source>
</reference>
<evidence type="ECO:0000256" key="7">
    <source>
        <dbReference type="ARBA" id="ARBA00022737"/>
    </source>
</evidence>